<evidence type="ECO:0000313" key="2">
    <source>
        <dbReference type="Proteomes" id="UP000710385"/>
    </source>
</evidence>
<dbReference type="EMBL" id="JABTTY010000001">
    <property type="protein sequence ID" value="MBE7525079.1"/>
    <property type="molecule type" value="Genomic_DNA"/>
</dbReference>
<accession>A0A928TQ29</accession>
<evidence type="ECO:0000313" key="1">
    <source>
        <dbReference type="EMBL" id="MBE7525079.1"/>
    </source>
</evidence>
<reference evidence="1" key="1">
    <citation type="submission" date="2020-05" db="EMBL/GenBank/DDBJ databases">
        <title>High-Quality Genomes of Partial-Nitritation/Anammox System by Hierarchical Clustering Based Hybrid Assembly.</title>
        <authorList>
            <person name="Liu L."/>
            <person name="Wang Y."/>
            <person name="Che Y."/>
            <person name="Chen Y."/>
            <person name="Xia Y."/>
            <person name="Luo R."/>
            <person name="Cheng S.H."/>
            <person name="Zheng C."/>
            <person name="Zhang T."/>
        </authorList>
    </citation>
    <scope>NUCLEOTIDE SEQUENCE</scope>
    <source>
        <strain evidence="1">H1_PAT1</strain>
    </source>
</reference>
<name>A0A928TQ29_UNCKA</name>
<organism evidence="1 2">
    <name type="scientific">candidate division WWE3 bacterium</name>
    <dbReference type="NCBI Taxonomy" id="2053526"/>
    <lineage>
        <taxon>Bacteria</taxon>
        <taxon>Katanobacteria</taxon>
    </lineage>
</organism>
<gene>
    <name evidence="1" type="ORF">HS096_01630</name>
</gene>
<dbReference type="AlphaFoldDB" id="A0A928TQ29"/>
<sequence>MIQTIINPQSLPVRLYAGIFDRPIPSALVQFGVHPSPDAIGGYYGMGWIEVFRDHETGELFRVSCSDGTYGGKSSHTDADLAKIERLYQHILTRTHAEAGARVGVIRISSREWSIMLHHVHENWLDLKEGQKYADGDRAKDEGVIGHIMGIPVMVDPTFADDLPIL</sequence>
<proteinExistence type="predicted"/>
<dbReference type="Proteomes" id="UP000710385">
    <property type="component" value="Unassembled WGS sequence"/>
</dbReference>
<protein>
    <submittedName>
        <fullName evidence="1">Uncharacterized protein</fullName>
    </submittedName>
</protein>
<comment type="caution">
    <text evidence="1">The sequence shown here is derived from an EMBL/GenBank/DDBJ whole genome shotgun (WGS) entry which is preliminary data.</text>
</comment>